<dbReference type="OrthoDB" id="21416at2759"/>
<accession>K0RKG7</accession>
<feature type="region of interest" description="Disordered" evidence="2">
    <location>
        <begin position="225"/>
        <end position="271"/>
    </location>
</feature>
<dbReference type="InterPro" id="IPR009091">
    <property type="entry name" value="RCC1/BLIP-II"/>
</dbReference>
<proteinExistence type="predicted"/>
<dbReference type="PANTHER" id="PTHR22872:SF2">
    <property type="entry name" value="INHIBITOR OF BRUTON TYROSINE KINASE"/>
    <property type="match status" value="1"/>
</dbReference>
<evidence type="ECO:0000313" key="3">
    <source>
        <dbReference type="EMBL" id="EJK54183.1"/>
    </source>
</evidence>
<evidence type="ECO:0000256" key="1">
    <source>
        <dbReference type="ARBA" id="ARBA00022737"/>
    </source>
</evidence>
<dbReference type="Proteomes" id="UP000266841">
    <property type="component" value="Unassembled WGS sequence"/>
</dbReference>
<organism evidence="3 4">
    <name type="scientific">Thalassiosira oceanica</name>
    <name type="common">Marine diatom</name>
    <dbReference type="NCBI Taxonomy" id="159749"/>
    <lineage>
        <taxon>Eukaryota</taxon>
        <taxon>Sar</taxon>
        <taxon>Stramenopiles</taxon>
        <taxon>Ochrophyta</taxon>
        <taxon>Bacillariophyta</taxon>
        <taxon>Coscinodiscophyceae</taxon>
        <taxon>Thalassiosirophycidae</taxon>
        <taxon>Thalassiosirales</taxon>
        <taxon>Thalassiosiraceae</taxon>
        <taxon>Thalassiosira</taxon>
    </lineage>
</organism>
<dbReference type="eggNOG" id="KOG1426">
    <property type="taxonomic scope" value="Eukaryota"/>
</dbReference>
<reference evidence="3 4" key="1">
    <citation type="journal article" date="2012" name="Genome Biol.">
        <title>Genome and low-iron response of an oceanic diatom adapted to chronic iron limitation.</title>
        <authorList>
            <person name="Lommer M."/>
            <person name="Specht M."/>
            <person name="Roy A.S."/>
            <person name="Kraemer L."/>
            <person name="Andreson R."/>
            <person name="Gutowska M.A."/>
            <person name="Wolf J."/>
            <person name="Bergner S.V."/>
            <person name="Schilhabel M.B."/>
            <person name="Klostermeier U.C."/>
            <person name="Beiko R.G."/>
            <person name="Rosenstiel P."/>
            <person name="Hippler M."/>
            <person name="Laroche J."/>
        </authorList>
    </citation>
    <scope>NUCLEOTIDE SEQUENCE [LARGE SCALE GENOMIC DNA]</scope>
    <source>
        <strain evidence="3 4">CCMP1005</strain>
    </source>
</reference>
<dbReference type="Gene3D" id="2.130.10.30">
    <property type="entry name" value="Regulator of chromosome condensation 1/beta-lactamase-inhibitor protein II"/>
    <property type="match status" value="2"/>
</dbReference>
<keyword evidence="4" id="KW-1185">Reference proteome</keyword>
<dbReference type="AlphaFoldDB" id="K0RKG7"/>
<gene>
    <name evidence="3" type="ORF">THAOC_26252</name>
</gene>
<comment type="caution">
    <text evidence="3">The sequence shown here is derived from an EMBL/GenBank/DDBJ whole genome shotgun (WGS) entry which is preliminary data.</text>
</comment>
<keyword evidence="1" id="KW-0677">Repeat</keyword>
<sequence>MFVSLIPVVCAQMLDAHNSPDPRPLRQLRPAGLLDLRRRRMRPRPAEPPPRRGPPGLVRPVRRGRGPSLRGHDGRRRGILLGGQPVRPAGPSSGKACCRPQRVEYLWSGPTRRRAVAVSAAEFSTLVLVLPPVLSSAGAASAADGASLASLPVNAVYGWGHGCHVPMRTVFPPGTTSTPSSSGHPAGRPGCVDPVAVSCARYHNVAIAGDGRVYTWGLHEESLGVERRGRGGSGGGPSNLKSLKSGGDDWEVADGSSHQQGRGGGGSAVSSPQLVVGLLPENGGGRAVSVSASESHTAVVTDDGRLWTWGTSHGSSVLGHKASAYSDV</sequence>
<evidence type="ECO:0000256" key="2">
    <source>
        <dbReference type="SAM" id="MobiDB-lite"/>
    </source>
</evidence>
<protein>
    <submittedName>
        <fullName evidence="3">Uncharacterized protein</fullName>
    </submittedName>
</protein>
<dbReference type="SUPFAM" id="SSF50985">
    <property type="entry name" value="RCC1/BLIP-II"/>
    <property type="match status" value="1"/>
</dbReference>
<name>K0RKG7_THAOC</name>
<dbReference type="Pfam" id="PF13540">
    <property type="entry name" value="RCC1_2"/>
    <property type="match status" value="1"/>
</dbReference>
<feature type="region of interest" description="Disordered" evidence="2">
    <location>
        <begin position="16"/>
        <end position="96"/>
    </location>
</feature>
<dbReference type="InterPro" id="IPR051625">
    <property type="entry name" value="Signaling_Regulatory_Domain"/>
</dbReference>
<evidence type="ECO:0000313" key="4">
    <source>
        <dbReference type="Proteomes" id="UP000266841"/>
    </source>
</evidence>
<dbReference type="PANTHER" id="PTHR22872">
    <property type="entry name" value="BTK-BINDING PROTEIN-RELATED"/>
    <property type="match status" value="1"/>
</dbReference>
<dbReference type="EMBL" id="AGNL01036238">
    <property type="protein sequence ID" value="EJK54183.1"/>
    <property type="molecule type" value="Genomic_DNA"/>
</dbReference>